<name>A0A6A6C2V7_ZASCE</name>
<protein>
    <recommendedName>
        <fullName evidence="11">Copper acquisition factor BIM1-like domain-containing protein</fullName>
    </recommendedName>
</protein>
<reference evidence="12" key="1">
    <citation type="journal article" date="2020" name="Stud. Mycol.">
        <title>101 Dothideomycetes genomes: a test case for predicting lifestyles and emergence of pathogens.</title>
        <authorList>
            <person name="Haridas S."/>
            <person name="Albert R."/>
            <person name="Binder M."/>
            <person name="Bloem J."/>
            <person name="Labutti K."/>
            <person name="Salamov A."/>
            <person name="Andreopoulos B."/>
            <person name="Baker S."/>
            <person name="Barry K."/>
            <person name="Bills G."/>
            <person name="Bluhm B."/>
            <person name="Cannon C."/>
            <person name="Castanera R."/>
            <person name="Culley D."/>
            <person name="Daum C."/>
            <person name="Ezra D."/>
            <person name="Gonzalez J."/>
            <person name="Henrissat B."/>
            <person name="Kuo A."/>
            <person name="Liang C."/>
            <person name="Lipzen A."/>
            <person name="Lutzoni F."/>
            <person name="Magnuson J."/>
            <person name="Mondo S."/>
            <person name="Nolan M."/>
            <person name="Ohm R."/>
            <person name="Pangilinan J."/>
            <person name="Park H.-J."/>
            <person name="Ramirez L."/>
            <person name="Alfaro M."/>
            <person name="Sun H."/>
            <person name="Tritt A."/>
            <person name="Yoshinaga Y."/>
            <person name="Zwiers L.-H."/>
            <person name="Turgeon B."/>
            <person name="Goodwin S."/>
            <person name="Spatafora J."/>
            <person name="Crous P."/>
            <person name="Grigoriev I."/>
        </authorList>
    </citation>
    <scope>NUCLEOTIDE SEQUENCE</scope>
    <source>
        <strain evidence="12">ATCC 36951</strain>
    </source>
</reference>
<evidence type="ECO:0000256" key="10">
    <source>
        <dbReference type="SAM" id="SignalP"/>
    </source>
</evidence>
<evidence type="ECO:0000256" key="1">
    <source>
        <dbReference type="ARBA" id="ARBA00004609"/>
    </source>
</evidence>
<sequence length="217" mass="21896">MARLLFLTLAAATLSAAHFRLDWPPTAGFIDDDEPNSPCGGATVTVNDTAPEVQVDQFAVEIFSSHPAGSWSFHATTDTQAPYNFTEIVPVVNSTGIGEFCLTNIRAPSDFAGKSGVLQVIDHSVDGVLYQCAPVRFVSGSNSTAGPACTNATGFSAEWTSTEASSSSSSPSSSGTSPSSSGSATAQASSTSSAAAAMVTGMGSVVGLGLLAAGLVF</sequence>
<gene>
    <name evidence="12" type="ORF">M409DRAFT_59159</name>
</gene>
<feature type="transmembrane region" description="Helical" evidence="9">
    <location>
        <begin position="194"/>
        <end position="216"/>
    </location>
</feature>
<dbReference type="InterPro" id="IPR046936">
    <property type="entry name" value="BIM1-like"/>
</dbReference>
<dbReference type="Pfam" id="PF20238">
    <property type="entry name" value="BIM1-like_dom"/>
    <property type="match status" value="1"/>
</dbReference>
<dbReference type="GeneID" id="54567381"/>
<dbReference type="GO" id="GO:0098552">
    <property type="term" value="C:side of membrane"/>
    <property type="evidence" value="ECO:0007669"/>
    <property type="project" value="UniProtKB-KW"/>
</dbReference>
<dbReference type="OrthoDB" id="2146436at2759"/>
<evidence type="ECO:0000256" key="6">
    <source>
        <dbReference type="ARBA" id="ARBA00023180"/>
    </source>
</evidence>
<evidence type="ECO:0000313" key="13">
    <source>
        <dbReference type="Proteomes" id="UP000799537"/>
    </source>
</evidence>
<evidence type="ECO:0000256" key="3">
    <source>
        <dbReference type="ARBA" id="ARBA00022622"/>
    </source>
</evidence>
<feature type="signal peptide" evidence="10">
    <location>
        <begin position="1"/>
        <end position="16"/>
    </location>
</feature>
<keyword evidence="9" id="KW-1133">Transmembrane helix</keyword>
<feature type="domain" description="Copper acquisition factor BIM1-like" evidence="11">
    <location>
        <begin position="17"/>
        <end position="154"/>
    </location>
</feature>
<feature type="region of interest" description="Disordered" evidence="8">
    <location>
        <begin position="162"/>
        <end position="186"/>
    </location>
</feature>
<keyword evidence="9" id="KW-0812">Transmembrane</keyword>
<keyword evidence="2" id="KW-1003">Cell membrane</keyword>
<comment type="subcellular location">
    <subcellularLocation>
        <location evidence="1">Cell membrane</location>
        <topology evidence="1">Lipid-anchor</topology>
        <topology evidence="1">GPI-anchor</topology>
    </subcellularLocation>
</comment>
<evidence type="ECO:0000256" key="5">
    <source>
        <dbReference type="ARBA" id="ARBA00023136"/>
    </source>
</evidence>
<dbReference type="CDD" id="cd21176">
    <property type="entry name" value="LPMO_auxiliary-like"/>
    <property type="match status" value="1"/>
</dbReference>
<dbReference type="PANTHER" id="PTHR34992:SF1">
    <property type="entry name" value="COPPER ACQUISITION FACTOR BIM1-LIKE DOMAIN-CONTAINING PROTEIN"/>
    <property type="match status" value="1"/>
</dbReference>
<keyword evidence="4 10" id="KW-0732">Signal</keyword>
<keyword evidence="7" id="KW-0449">Lipoprotein</keyword>
<dbReference type="InterPro" id="IPR046530">
    <property type="entry name" value="BIM1-like_dom"/>
</dbReference>
<evidence type="ECO:0000256" key="4">
    <source>
        <dbReference type="ARBA" id="ARBA00022729"/>
    </source>
</evidence>
<keyword evidence="5 9" id="KW-0472">Membrane</keyword>
<dbReference type="Proteomes" id="UP000799537">
    <property type="component" value="Unassembled WGS sequence"/>
</dbReference>
<accession>A0A6A6C2V7</accession>
<dbReference type="EMBL" id="ML993619">
    <property type="protein sequence ID" value="KAF2161457.1"/>
    <property type="molecule type" value="Genomic_DNA"/>
</dbReference>
<keyword evidence="3" id="KW-0336">GPI-anchor</keyword>
<evidence type="ECO:0000256" key="8">
    <source>
        <dbReference type="SAM" id="MobiDB-lite"/>
    </source>
</evidence>
<evidence type="ECO:0000259" key="11">
    <source>
        <dbReference type="Pfam" id="PF20238"/>
    </source>
</evidence>
<keyword evidence="6" id="KW-0325">Glycoprotein</keyword>
<dbReference type="PANTHER" id="PTHR34992">
    <property type="entry name" value="HYPHAL ANASTAMOSIS-7 PROTEIN"/>
    <property type="match status" value="1"/>
</dbReference>
<dbReference type="AlphaFoldDB" id="A0A6A6C2V7"/>
<dbReference type="RefSeq" id="XP_033662346.1">
    <property type="nucleotide sequence ID" value="XM_033814109.1"/>
</dbReference>
<organism evidence="12 13">
    <name type="scientific">Zasmidium cellare ATCC 36951</name>
    <dbReference type="NCBI Taxonomy" id="1080233"/>
    <lineage>
        <taxon>Eukaryota</taxon>
        <taxon>Fungi</taxon>
        <taxon>Dikarya</taxon>
        <taxon>Ascomycota</taxon>
        <taxon>Pezizomycotina</taxon>
        <taxon>Dothideomycetes</taxon>
        <taxon>Dothideomycetidae</taxon>
        <taxon>Mycosphaerellales</taxon>
        <taxon>Mycosphaerellaceae</taxon>
        <taxon>Zasmidium</taxon>
    </lineage>
</organism>
<evidence type="ECO:0000256" key="2">
    <source>
        <dbReference type="ARBA" id="ARBA00022475"/>
    </source>
</evidence>
<dbReference type="GO" id="GO:0005886">
    <property type="term" value="C:plasma membrane"/>
    <property type="evidence" value="ECO:0007669"/>
    <property type="project" value="UniProtKB-SubCell"/>
</dbReference>
<evidence type="ECO:0000256" key="7">
    <source>
        <dbReference type="ARBA" id="ARBA00023288"/>
    </source>
</evidence>
<proteinExistence type="predicted"/>
<keyword evidence="13" id="KW-1185">Reference proteome</keyword>
<feature type="chain" id="PRO_5025332267" description="Copper acquisition factor BIM1-like domain-containing protein" evidence="10">
    <location>
        <begin position="17"/>
        <end position="217"/>
    </location>
</feature>
<evidence type="ECO:0000313" key="12">
    <source>
        <dbReference type="EMBL" id="KAF2161457.1"/>
    </source>
</evidence>
<evidence type="ECO:0000256" key="9">
    <source>
        <dbReference type="SAM" id="Phobius"/>
    </source>
</evidence>